<evidence type="ECO:0008006" key="3">
    <source>
        <dbReference type="Google" id="ProtNLM"/>
    </source>
</evidence>
<evidence type="ECO:0000313" key="2">
    <source>
        <dbReference type="Proteomes" id="UP000596049"/>
    </source>
</evidence>
<dbReference type="RefSeq" id="WP_053593035.1">
    <property type="nucleotide sequence ID" value="NZ_CP067341.1"/>
</dbReference>
<evidence type="ECO:0000313" key="1">
    <source>
        <dbReference type="EMBL" id="QQP10215.1"/>
    </source>
</evidence>
<keyword evidence="2" id="KW-1185">Reference proteome</keyword>
<accession>A0ABX7AKE7</accession>
<proteinExistence type="predicted"/>
<organism evidence="1 2">
    <name type="scientific">Lysinibacillus agricola</name>
    <dbReference type="NCBI Taxonomy" id="2590012"/>
    <lineage>
        <taxon>Bacteria</taxon>
        <taxon>Bacillati</taxon>
        <taxon>Bacillota</taxon>
        <taxon>Bacilli</taxon>
        <taxon>Bacillales</taxon>
        <taxon>Bacillaceae</taxon>
        <taxon>Lysinibacillus</taxon>
    </lineage>
</organism>
<dbReference type="Proteomes" id="UP000596049">
    <property type="component" value="Chromosome"/>
</dbReference>
<protein>
    <recommendedName>
        <fullName evidence="3">Barstar (barnase inhibitor) domain-containing protein</fullName>
    </recommendedName>
</protein>
<name>A0ABX7AKE7_9BACI</name>
<sequence length="112" mass="13410">MIKIFTLQNSHGRGDVFEFMRGDFKNEHWHESSIFLTEEAFAFLHLHIDEILPNFNYFGPNSVNYEQWNQITLKACSLNTSMDIEFIRFFNRIDHWVQKNFEEHTCFSICGP</sequence>
<dbReference type="EMBL" id="CP067341">
    <property type="protein sequence ID" value="QQP10215.1"/>
    <property type="molecule type" value="Genomic_DNA"/>
</dbReference>
<reference evidence="1 2" key="1">
    <citation type="submission" date="2020-01" db="EMBL/GenBank/DDBJ databases">
        <authorList>
            <person name="Liu G."/>
            <person name="Liu B."/>
        </authorList>
    </citation>
    <scope>NUCLEOTIDE SEQUENCE [LARGE SCALE GENOMIC DNA]</scope>
    <source>
        <strain evidence="1 2">FJAT-51161</strain>
    </source>
</reference>
<gene>
    <name evidence="1" type="ORF">FJQ98_12925</name>
</gene>